<dbReference type="GO" id="GO:0005840">
    <property type="term" value="C:ribosome"/>
    <property type="evidence" value="ECO:0007669"/>
    <property type="project" value="UniProtKB-KW"/>
</dbReference>
<dbReference type="Pfam" id="PF00318">
    <property type="entry name" value="Ribosomal_S2"/>
    <property type="match status" value="1"/>
</dbReference>
<dbReference type="PANTHER" id="PTHR12534">
    <property type="entry name" value="30S RIBOSOMAL PROTEIN S2 PROKARYOTIC AND ORGANELLAR"/>
    <property type="match status" value="1"/>
</dbReference>
<feature type="region of interest" description="Disordered" evidence="7">
    <location>
        <begin position="253"/>
        <end position="276"/>
    </location>
</feature>
<keyword evidence="3 5" id="KW-0687">Ribonucleoprotein</keyword>
<feature type="compositionally biased region" description="Acidic residues" evidence="7">
    <location>
        <begin position="257"/>
        <end position="276"/>
    </location>
</feature>
<sequence length="276" mass="30464">MPAARVPAFQVAEGKPKRRNTMSNITMKELLEAGVHFGHQTKRWNPKMKPYIFGARNGIYIIDLQKTVRLFKNAYSFVTDAAQAGETVLFVGTKKQAQDSVAEEAQRCGQFYVNDRWLGGMLTNFATVKQSIDRLKRLDAMIADGTIEAYTKKEQLKLAKEREKLEKTLGGIKGMGKTPGVLFVVDPKNEEIAVSEAKKLGIPVVAIVDTNCDPDDINYVIPGNDDAIRAIRLLTSKMADAVLEGAQARNARLQTGAEEEFSTEGEEVVEETPAEA</sequence>
<reference evidence="8 9" key="1">
    <citation type="submission" date="2017-04" db="EMBL/GenBank/DDBJ databases">
        <authorList>
            <consortium name="Geobacter pelophilus Genome Sequencing"/>
            <person name="Aoyagi T."/>
            <person name="Koike H."/>
            <person name="Hori T."/>
        </authorList>
    </citation>
    <scope>NUCLEOTIDE SEQUENCE [LARGE SCALE GENOMIC DNA]</scope>
    <source>
        <strain evidence="8 9">Drf2</strain>
    </source>
</reference>
<dbReference type="Gene3D" id="3.40.50.10490">
    <property type="entry name" value="Glucose-6-phosphate isomerase like protein, domain 1"/>
    <property type="match status" value="1"/>
</dbReference>
<dbReference type="PANTHER" id="PTHR12534:SF0">
    <property type="entry name" value="SMALL RIBOSOMAL SUBUNIT PROTEIN US2M"/>
    <property type="match status" value="1"/>
</dbReference>
<evidence type="ECO:0000256" key="4">
    <source>
        <dbReference type="ARBA" id="ARBA00035256"/>
    </source>
</evidence>
<evidence type="ECO:0000313" key="9">
    <source>
        <dbReference type="Proteomes" id="UP000194153"/>
    </source>
</evidence>
<dbReference type="InterPro" id="IPR005706">
    <property type="entry name" value="Ribosomal_uS2_bac/mit/plastid"/>
</dbReference>
<dbReference type="CDD" id="cd01425">
    <property type="entry name" value="RPS2"/>
    <property type="match status" value="1"/>
</dbReference>
<dbReference type="PROSITE" id="PS00962">
    <property type="entry name" value="RIBOSOMAL_S2_1"/>
    <property type="match status" value="1"/>
</dbReference>
<dbReference type="InterPro" id="IPR001865">
    <property type="entry name" value="Ribosomal_uS2"/>
</dbReference>
<comment type="similarity">
    <text evidence="1 5 6">Belongs to the universal ribosomal protein uS2 family.</text>
</comment>
<gene>
    <name evidence="5" type="primary">rpsB</name>
    <name evidence="8" type="ORF">GPEL0_01r2361</name>
</gene>
<protein>
    <recommendedName>
        <fullName evidence="4 5">Small ribosomal subunit protein uS2</fullName>
    </recommendedName>
</protein>
<dbReference type="Gene3D" id="1.10.287.610">
    <property type="entry name" value="Helix hairpin bin"/>
    <property type="match status" value="1"/>
</dbReference>
<dbReference type="InterPro" id="IPR023591">
    <property type="entry name" value="Ribosomal_uS2_flav_dom_sf"/>
</dbReference>
<dbReference type="EMBL" id="BDQG01000001">
    <property type="protein sequence ID" value="GAW66828.1"/>
    <property type="molecule type" value="Genomic_DNA"/>
</dbReference>
<accession>A0ABQ0MIB8</accession>
<name>A0ABQ0MIB8_9BACT</name>
<organism evidence="8 9">
    <name type="scientific">Geoanaerobacter pelophilus</name>
    <dbReference type="NCBI Taxonomy" id="60036"/>
    <lineage>
        <taxon>Bacteria</taxon>
        <taxon>Pseudomonadati</taxon>
        <taxon>Thermodesulfobacteriota</taxon>
        <taxon>Desulfuromonadia</taxon>
        <taxon>Geobacterales</taxon>
        <taxon>Geobacteraceae</taxon>
        <taxon>Geoanaerobacter</taxon>
    </lineage>
</organism>
<evidence type="ECO:0000256" key="7">
    <source>
        <dbReference type="SAM" id="MobiDB-lite"/>
    </source>
</evidence>
<evidence type="ECO:0000256" key="6">
    <source>
        <dbReference type="RuleBase" id="RU003631"/>
    </source>
</evidence>
<reference evidence="9" key="2">
    <citation type="submission" date="2017-05" db="EMBL/GenBank/DDBJ databases">
        <title>Draft genome sequence of Geobacter pelophilus, a iron(III)-reducing bacteria.</title>
        <authorList>
            <person name="Aoyagi T."/>
            <person name="Koike H."/>
            <person name="Morita T."/>
            <person name="Sato Y."/>
            <person name="Habe H."/>
            <person name="Hori T."/>
        </authorList>
    </citation>
    <scope>NUCLEOTIDE SEQUENCE [LARGE SCALE GENOMIC DNA]</scope>
    <source>
        <strain evidence="9">Drf2</strain>
    </source>
</reference>
<evidence type="ECO:0000256" key="3">
    <source>
        <dbReference type="ARBA" id="ARBA00023274"/>
    </source>
</evidence>
<dbReference type="InterPro" id="IPR018130">
    <property type="entry name" value="Ribosomal_uS2_CS"/>
</dbReference>
<dbReference type="SUPFAM" id="SSF52313">
    <property type="entry name" value="Ribosomal protein S2"/>
    <property type="match status" value="1"/>
</dbReference>
<dbReference type="PRINTS" id="PR00395">
    <property type="entry name" value="RIBOSOMALS2"/>
</dbReference>
<dbReference type="PROSITE" id="PS00963">
    <property type="entry name" value="RIBOSOMAL_S2_2"/>
    <property type="match status" value="1"/>
</dbReference>
<evidence type="ECO:0000256" key="5">
    <source>
        <dbReference type="HAMAP-Rule" id="MF_00291"/>
    </source>
</evidence>
<keyword evidence="9" id="KW-1185">Reference proteome</keyword>
<dbReference type="HAMAP" id="MF_00291_B">
    <property type="entry name" value="Ribosomal_uS2_B"/>
    <property type="match status" value="1"/>
</dbReference>
<evidence type="ECO:0000256" key="1">
    <source>
        <dbReference type="ARBA" id="ARBA00006242"/>
    </source>
</evidence>
<evidence type="ECO:0000256" key="2">
    <source>
        <dbReference type="ARBA" id="ARBA00022980"/>
    </source>
</evidence>
<comment type="caution">
    <text evidence="8">The sequence shown here is derived from an EMBL/GenBank/DDBJ whole genome shotgun (WGS) entry which is preliminary data.</text>
</comment>
<evidence type="ECO:0000313" key="8">
    <source>
        <dbReference type="EMBL" id="GAW66828.1"/>
    </source>
</evidence>
<proteinExistence type="inferred from homology"/>
<keyword evidence="2 5" id="KW-0689">Ribosomal protein</keyword>
<dbReference type="NCBIfam" id="TIGR01011">
    <property type="entry name" value="rpsB_bact"/>
    <property type="match status" value="1"/>
</dbReference>
<dbReference type="Proteomes" id="UP000194153">
    <property type="component" value="Unassembled WGS sequence"/>
</dbReference>